<dbReference type="InterPro" id="IPR013538">
    <property type="entry name" value="ASHA1/2-like_C"/>
</dbReference>
<comment type="similarity">
    <text evidence="1">Belongs to the AHA1 family.</text>
</comment>
<protein>
    <recommendedName>
        <fullName evidence="2">Activator of Hsp90 ATPase homologue 1/2-like C-terminal domain-containing protein</fullName>
    </recommendedName>
</protein>
<comment type="caution">
    <text evidence="3">The sequence shown here is derived from an EMBL/GenBank/DDBJ whole genome shotgun (WGS) entry which is preliminary data.</text>
</comment>
<dbReference type="InterPro" id="IPR023393">
    <property type="entry name" value="START-like_dom_sf"/>
</dbReference>
<evidence type="ECO:0000313" key="3">
    <source>
        <dbReference type="EMBL" id="GLH71339.1"/>
    </source>
</evidence>
<dbReference type="Pfam" id="PF08327">
    <property type="entry name" value="AHSA1"/>
    <property type="match status" value="2"/>
</dbReference>
<keyword evidence="4" id="KW-1185">Reference proteome</keyword>
<dbReference type="EMBL" id="BSDD01000006">
    <property type="protein sequence ID" value="GLH71339.1"/>
    <property type="molecule type" value="Genomic_DNA"/>
</dbReference>
<dbReference type="Gene3D" id="3.30.530.20">
    <property type="match status" value="2"/>
</dbReference>
<evidence type="ECO:0000259" key="2">
    <source>
        <dbReference type="Pfam" id="PF08327"/>
    </source>
</evidence>
<dbReference type="SUPFAM" id="SSF55961">
    <property type="entry name" value="Bet v1-like"/>
    <property type="match status" value="2"/>
</dbReference>
<sequence length="291" mass="32586">MRVPTELLLNRLLDAPRERVFEAWTDPAHLQKWWGPEAFCNPRCEWESRAGGGIHVDMRGPDGTVYPMGGEVVEVVPPERIVFLTRALDAAGEALFESRNVVTLSEEGARTRLRLQVIVSKIRPEAARHLAGMEQGWAQSLLRLDALVWEPLSDRELVAQRWVPATPAQVQAAWTDPRRLARFWGPHGFRTTSEVCEPRPGGAWRFVMHGPDGKDYPNECAFVEVGEDRIVIDHVSAPRFRITVTFTAEGAGTRVVFRQAFEDAATCRLIAKFALQGNEENLDRLAAEVAG</sequence>
<dbReference type="CDD" id="cd08894">
    <property type="entry name" value="SRPBCC_CalC_Aha1-like_1"/>
    <property type="match status" value="1"/>
</dbReference>
<name>A0ABQ5QBB7_9BACT</name>
<accession>A0ABQ5QBB7</accession>
<evidence type="ECO:0000313" key="4">
    <source>
        <dbReference type="Proteomes" id="UP001165089"/>
    </source>
</evidence>
<dbReference type="PANTHER" id="PTHR36929">
    <property type="entry name" value="ATTACHMENT SUBUNIT, PUTATIVE-RELATED"/>
    <property type="match status" value="1"/>
</dbReference>
<reference evidence="3 4" key="1">
    <citation type="journal article" date="2023" name="Antonie Van Leeuwenhoek">
        <title>Mesoterricola silvestris gen. nov., sp. nov., Mesoterricola sediminis sp. nov., Geothrix oryzae sp. nov., Geothrix edaphica sp. nov., Geothrix rubra sp. nov., and Geothrix limicola sp. nov., six novel members of Acidobacteriota isolated from soils.</title>
        <authorList>
            <person name="Itoh H."/>
            <person name="Sugisawa Y."/>
            <person name="Mise K."/>
            <person name="Xu Z."/>
            <person name="Kuniyasu M."/>
            <person name="Ushijima N."/>
            <person name="Kawano K."/>
            <person name="Kobayashi E."/>
            <person name="Shiratori Y."/>
            <person name="Masuda Y."/>
            <person name="Senoo K."/>
        </authorList>
    </citation>
    <scope>NUCLEOTIDE SEQUENCE [LARGE SCALE GENOMIC DNA]</scope>
    <source>
        <strain evidence="3 4">Red803</strain>
    </source>
</reference>
<gene>
    <name evidence="3" type="ORF">GETHPA_28720</name>
</gene>
<feature type="domain" description="Activator of Hsp90 ATPase homologue 1/2-like C-terminal" evidence="2">
    <location>
        <begin position="14"/>
        <end position="148"/>
    </location>
</feature>
<proteinExistence type="inferred from homology"/>
<feature type="domain" description="Activator of Hsp90 ATPase homologue 1/2-like C-terminal" evidence="2">
    <location>
        <begin position="165"/>
        <end position="289"/>
    </location>
</feature>
<organism evidence="3 4">
    <name type="scientific">Geothrix rubra</name>
    <dbReference type="NCBI Taxonomy" id="2927977"/>
    <lineage>
        <taxon>Bacteria</taxon>
        <taxon>Pseudomonadati</taxon>
        <taxon>Acidobacteriota</taxon>
        <taxon>Holophagae</taxon>
        <taxon>Holophagales</taxon>
        <taxon>Holophagaceae</taxon>
        <taxon>Geothrix</taxon>
    </lineage>
</organism>
<dbReference type="RefSeq" id="WP_285727540.1">
    <property type="nucleotide sequence ID" value="NZ_BSDD01000006.1"/>
</dbReference>
<dbReference type="PANTHER" id="PTHR36929:SF5">
    <property type="entry name" value="BLR6751 PROTEIN"/>
    <property type="match status" value="1"/>
</dbReference>
<evidence type="ECO:0000256" key="1">
    <source>
        <dbReference type="ARBA" id="ARBA00006817"/>
    </source>
</evidence>
<dbReference type="Proteomes" id="UP001165089">
    <property type="component" value="Unassembled WGS sequence"/>
</dbReference>